<comment type="caution">
    <text evidence="6">The sequence shown here is derived from an EMBL/GenBank/DDBJ whole genome shotgun (WGS) entry which is preliminary data.</text>
</comment>
<feature type="domain" description="HTH rpiR-type" evidence="4">
    <location>
        <begin position="16"/>
        <end position="92"/>
    </location>
</feature>
<dbReference type="InterPro" id="IPR046348">
    <property type="entry name" value="SIS_dom_sf"/>
</dbReference>
<evidence type="ECO:0000256" key="3">
    <source>
        <dbReference type="ARBA" id="ARBA00023163"/>
    </source>
</evidence>
<dbReference type="Proteomes" id="UP000826651">
    <property type="component" value="Unassembled WGS sequence"/>
</dbReference>
<dbReference type="Pfam" id="PF01418">
    <property type="entry name" value="HTH_6"/>
    <property type="match status" value="1"/>
</dbReference>
<keyword evidence="1" id="KW-0805">Transcription regulation</keyword>
<dbReference type="InterPro" id="IPR036388">
    <property type="entry name" value="WH-like_DNA-bd_sf"/>
</dbReference>
<evidence type="ECO:0000256" key="2">
    <source>
        <dbReference type="ARBA" id="ARBA00023125"/>
    </source>
</evidence>
<dbReference type="InterPro" id="IPR047640">
    <property type="entry name" value="RpiR-like"/>
</dbReference>
<dbReference type="Pfam" id="PF01380">
    <property type="entry name" value="SIS"/>
    <property type="match status" value="1"/>
</dbReference>
<organism evidence="6 7">
    <name type="scientific">Occultella gossypii</name>
    <dbReference type="NCBI Taxonomy" id="2800820"/>
    <lineage>
        <taxon>Bacteria</taxon>
        <taxon>Bacillati</taxon>
        <taxon>Actinomycetota</taxon>
        <taxon>Actinomycetes</taxon>
        <taxon>Micrococcales</taxon>
        <taxon>Ruaniaceae</taxon>
        <taxon>Occultella</taxon>
    </lineage>
</organism>
<evidence type="ECO:0000313" key="7">
    <source>
        <dbReference type="Proteomes" id="UP000826651"/>
    </source>
</evidence>
<dbReference type="SUPFAM" id="SSF46689">
    <property type="entry name" value="Homeodomain-like"/>
    <property type="match status" value="1"/>
</dbReference>
<dbReference type="EMBL" id="JAGSHT010000001">
    <property type="protein sequence ID" value="MBZ2194669.1"/>
    <property type="molecule type" value="Genomic_DNA"/>
</dbReference>
<dbReference type="CDD" id="cd05013">
    <property type="entry name" value="SIS_RpiR"/>
    <property type="match status" value="1"/>
</dbReference>
<dbReference type="SUPFAM" id="SSF53697">
    <property type="entry name" value="SIS domain"/>
    <property type="match status" value="1"/>
</dbReference>
<dbReference type="PROSITE" id="PS51464">
    <property type="entry name" value="SIS"/>
    <property type="match status" value="1"/>
</dbReference>
<dbReference type="PANTHER" id="PTHR30514">
    <property type="entry name" value="GLUCOKINASE"/>
    <property type="match status" value="1"/>
</dbReference>
<dbReference type="RefSeq" id="WP_223401751.1">
    <property type="nucleotide sequence ID" value="NZ_JAGSHT010000001.1"/>
</dbReference>
<name>A0ABS7S2U7_9MICO</name>
<evidence type="ECO:0000256" key="1">
    <source>
        <dbReference type="ARBA" id="ARBA00023015"/>
    </source>
</evidence>
<accession>A0ABS7S2U7</accession>
<evidence type="ECO:0000313" key="6">
    <source>
        <dbReference type="EMBL" id="MBZ2194669.1"/>
    </source>
</evidence>
<keyword evidence="3" id="KW-0804">Transcription</keyword>
<dbReference type="InterPro" id="IPR001347">
    <property type="entry name" value="SIS_dom"/>
</dbReference>
<dbReference type="InterPro" id="IPR009057">
    <property type="entry name" value="Homeodomain-like_sf"/>
</dbReference>
<dbReference type="Gene3D" id="1.10.10.10">
    <property type="entry name" value="Winged helix-like DNA-binding domain superfamily/Winged helix DNA-binding domain"/>
    <property type="match status" value="1"/>
</dbReference>
<keyword evidence="7" id="KW-1185">Reference proteome</keyword>
<protein>
    <submittedName>
        <fullName evidence="6">MurR/RpiR family transcriptional regulator</fullName>
    </submittedName>
</protein>
<reference evidence="6 7" key="1">
    <citation type="submission" date="2021-04" db="EMBL/GenBank/DDBJ databases">
        <title>Ruania sp. nov., isolated from sandy soil of mangrove forest.</title>
        <authorList>
            <person name="Ge X."/>
            <person name="Huang R."/>
            <person name="Liu W."/>
        </authorList>
    </citation>
    <scope>NUCLEOTIDE SEQUENCE [LARGE SCALE GENOMIC DNA]</scope>
    <source>
        <strain evidence="6 7">N2-46</strain>
    </source>
</reference>
<keyword evidence="2" id="KW-0238">DNA-binding</keyword>
<sequence>MTNPPVLPDATVDRNDGCLARLRTSASRLTGARQRVAVKILENPWAARGLSISALASHVGASENAISRITQAIGYSGYREFMQELALDLGKNMGYQHVDPAAAIEDIAEGTAGVVRQVVKLEIDGMQDALANLDDSVLDEVVHTMVQARTILLLGTGTAAGLCQMLAYRFTSIGIAASWSSDPMVMLAEAHRTTTDDLVVLVSFSGYSRDTVFAGRHAREQGASVLAVTSDPQSAVAQIADTVLSIFSARLKNEAAQFSGRVAGLALLEAIATAVSWERGGTENASLAALGEAQTRLNTLPGDWESS</sequence>
<dbReference type="PROSITE" id="PS51071">
    <property type="entry name" value="HTH_RPIR"/>
    <property type="match status" value="1"/>
</dbReference>
<gene>
    <name evidence="6" type="ORF">KCQ71_00770</name>
</gene>
<dbReference type="Gene3D" id="3.40.50.10490">
    <property type="entry name" value="Glucose-6-phosphate isomerase like protein, domain 1"/>
    <property type="match status" value="1"/>
</dbReference>
<proteinExistence type="predicted"/>
<dbReference type="InterPro" id="IPR035472">
    <property type="entry name" value="RpiR-like_SIS"/>
</dbReference>
<dbReference type="InterPro" id="IPR000281">
    <property type="entry name" value="HTH_RpiR"/>
</dbReference>
<evidence type="ECO:0000259" key="4">
    <source>
        <dbReference type="PROSITE" id="PS51071"/>
    </source>
</evidence>
<feature type="domain" description="SIS" evidence="5">
    <location>
        <begin position="141"/>
        <end position="281"/>
    </location>
</feature>
<dbReference type="PANTHER" id="PTHR30514:SF1">
    <property type="entry name" value="HTH-TYPE TRANSCRIPTIONAL REGULATOR HEXR-RELATED"/>
    <property type="match status" value="1"/>
</dbReference>
<evidence type="ECO:0000259" key="5">
    <source>
        <dbReference type="PROSITE" id="PS51464"/>
    </source>
</evidence>